<feature type="domain" description="CHAT" evidence="1">
    <location>
        <begin position="10"/>
        <end position="186"/>
    </location>
</feature>
<reference evidence="2 3" key="1">
    <citation type="journal article" date="2011" name="J. Bacteriol.">
        <title>Draft genome sequence of the anoxygenic filamentous phototrophic bacterium Oscillochloris trichoides subsp. DG-6.</title>
        <authorList>
            <person name="Kuznetsov B.B."/>
            <person name="Ivanovsky R.N."/>
            <person name="Keppen O.I."/>
            <person name="Sukhacheva M.V."/>
            <person name="Bumazhkin B.K."/>
            <person name="Patutina E.O."/>
            <person name="Beletsky A.V."/>
            <person name="Mardanov A.V."/>
            <person name="Baslerov R.V."/>
            <person name="Panteleeva A.N."/>
            <person name="Kolganova T.V."/>
            <person name="Ravin N.V."/>
            <person name="Skryabin K.G."/>
        </authorList>
    </citation>
    <scope>NUCLEOTIDE SEQUENCE [LARGE SCALE GENOMIC DNA]</scope>
    <source>
        <strain evidence="2 3">DG-6</strain>
    </source>
</reference>
<dbReference type="Proteomes" id="UP000054010">
    <property type="component" value="Unassembled WGS sequence"/>
</dbReference>
<dbReference type="EMBL" id="ADVR01000019">
    <property type="protein sequence ID" value="EFO81254.1"/>
    <property type="molecule type" value="Genomic_DNA"/>
</dbReference>
<comment type="caution">
    <text evidence="2">The sequence shown here is derived from an EMBL/GenBank/DDBJ whole genome shotgun (WGS) entry which is preliminary data.</text>
</comment>
<proteinExistence type="predicted"/>
<keyword evidence="3" id="KW-1185">Reference proteome</keyword>
<dbReference type="eggNOG" id="COG4995">
    <property type="taxonomic scope" value="Bacteria"/>
</dbReference>
<dbReference type="AlphaFoldDB" id="E1IC64"/>
<evidence type="ECO:0000313" key="3">
    <source>
        <dbReference type="Proteomes" id="UP000054010"/>
    </source>
</evidence>
<dbReference type="Pfam" id="PF12770">
    <property type="entry name" value="CHAT"/>
    <property type="match status" value="1"/>
</dbReference>
<sequence length="205" mass="21735">MQDFGARADPLPSALPSLDLVQRLWPGSTTRWENAEVTRAALRSADLQPFALLHIATHGQLSAGRGLLAHLKLFDDDLLADEIVDLQLRRALVVLAACEGALGEALPSEDLLNLSRAFLAAGATDVVASLWELFDTMVLALLEPFYTALVSGCDAPTALAHAQRNAIRQGSELGLPYIWASLCASGGGLHVLSSSSSSSENVTFS</sequence>
<dbReference type="HOGENOM" id="CLU_1336396_0_0_0"/>
<evidence type="ECO:0000313" key="2">
    <source>
        <dbReference type="EMBL" id="EFO81254.1"/>
    </source>
</evidence>
<dbReference type="STRING" id="765420.OSCT_0915"/>
<dbReference type="PANTHER" id="PTHR10098:SF108">
    <property type="entry name" value="TETRATRICOPEPTIDE REPEAT PROTEIN 28"/>
    <property type="match status" value="1"/>
</dbReference>
<dbReference type="PANTHER" id="PTHR10098">
    <property type="entry name" value="RAPSYN-RELATED"/>
    <property type="match status" value="1"/>
</dbReference>
<gene>
    <name evidence="2" type="ORF">OSCT_0915</name>
</gene>
<protein>
    <recommendedName>
        <fullName evidence="1">CHAT domain-containing protein</fullName>
    </recommendedName>
</protein>
<accession>E1IC64</accession>
<name>E1IC64_9CHLR</name>
<organism evidence="2 3">
    <name type="scientific">Oscillochloris trichoides DG-6</name>
    <dbReference type="NCBI Taxonomy" id="765420"/>
    <lineage>
        <taxon>Bacteria</taxon>
        <taxon>Bacillati</taxon>
        <taxon>Chloroflexota</taxon>
        <taxon>Chloroflexia</taxon>
        <taxon>Chloroflexales</taxon>
        <taxon>Chloroflexineae</taxon>
        <taxon>Oscillochloridaceae</taxon>
        <taxon>Oscillochloris</taxon>
    </lineage>
</organism>
<dbReference type="InterPro" id="IPR024983">
    <property type="entry name" value="CHAT_dom"/>
</dbReference>
<evidence type="ECO:0000259" key="1">
    <source>
        <dbReference type="Pfam" id="PF12770"/>
    </source>
</evidence>